<name>A0ABR1REL9_9PEZI</name>
<dbReference type="Proteomes" id="UP001396898">
    <property type="component" value="Unassembled WGS sequence"/>
</dbReference>
<dbReference type="EMBL" id="JAQQWI010000016">
    <property type="protein sequence ID" value="KAK8008311.1"/>
    <property type="molecule type" value="Genomic_DNA"/>
</dbReference>
<proteinExistence type="predicted"/>
<comment type="caution">
    <text evidence="1">The sequence shown here is derived from an EMBL/GenBank/DDBJ whole genome shotgun (WGS) entry which is preliminary data.</text>
</comment>
<accession>A0ABR1REL9</accession>
<sequence>MASKGSPKNNMIVLAVKEVSERGGFVVRARYFGLIRYFWITKEAAAYFPPGWDQKGGSGPLVRPGNYPAGMKCVLLRRPGESDNIDPRRNFEYPVVEPLKVKLTGVDVPRDIDHRYDYDDLITLSKVPSEKLQIRLSEDRLRRVRFQDALLTEGPEAPSYLLKLSEFPHEWPRPDGTLVQRWTPAFVSSLVPSLAPPPGPTAVTNEQHSYDDDMATEMFMHHDIIQALEYAGAPTDVVPAIAGVVTERGRGPVGLLSEWIEGDEPHGGAPNFRDILRRLRDQGGKWRLPEADKRACRAALQTFHDQGYLHGAALPQHFLRRRDGRVVLVDFRRTERLDLVTRRGREEAALRMISDAQDMERWLDLSEESGRYKRDMALDLLN</sequence>
<evidence type="ECO:0008006" key="3">
    <source>
        <dbReference type="Google" id="ProtNLM"/>
    </source>
</evidence>
<reference evidence="1 2" key="1">
    <citation type="submission" date="2023-01" db="EMBL/GenBank/DDBJ databases">
        <title>Analysis of 21 Apiospora genomes using comparative genomics revels a genus with tremendous synthesis potential of carbohydrate active enzymes and secondary metabolites.</title>
        <authorList>
            <person name="Sorensen T."/>
        </authorList>
    </citation>
    <scope>NUCLEOTIDE SEQUENCE [LARGE SCALE GENOMIC DNA]</scope>
    <source>
        <strain evidence="1 2">CBS 20057</strain>
    </source>
</reference>
<organism evidence="1 2">
    <name type="scientific">Apiospora marii</name>
    <dbReference type="NCBI Taxonomy" id="335849"/>
    <lineage>
        <taxon>Eukaryota</taxon>
        <taxon>Fungi</taxon>
        <taxon>Dikarya</taxon>
        <taxon>Ascomycota</taxon>
        <taxon>Pezizomycotina</taxon>
        <taxon>Sordariomycetes</taxon>
        <taxon>Xylariomycetidae</taxon>
        <taxon>Amphisphaeriales</taxon>
        <taxon>Apiosporaceae</taxon>
        <taxon>Apiospora</taxon>
    </lineage>
</organism>
<keyword evidence="2" id="KW-1185">Reference proteome</keyword>
<evidence type="ECO:0000313" key="2">
    <source>
        <dbReference type="Proteomes" id="UP001396898"/>
    </source>
</evidence>
<protein>
    <recommendedName>
        <fullName evidence="3">Protein kinase domain-containing protein</fullName>
    </recommendedName>
</protein>
<gene>
    <name evidence="1" type="ORF">PG991_010862</name>
</gene>
<evidence type="ECO:0000313" key="1">
    <source>
        <dbReference type="EMBL" id="KAK8008311.1"/>
    </source>
</evidence>